<dbReference type="Proteomes" id="UP000310200">
    <property type="component" value="Unassembled WGS sequence"/>
</dbReference>
<organism evidence="2 3">
    <name type="scientific">Temnothorax longispinosus</name>
    <dbReference type="NCBI Taxonomy" id="300112"/>
    <lineage>
        <taxon>Eukaryota</taxon>
        <taxon>Metazoa</taxon>
        <taxon>Ecdysozoa</taxon>
        <taxon>Arthropoda</taxon>
        <taxon>Hexapoda</taxon>
        <taxon>Insecta</taxon>
        <taxon>Pterygota</taxon>
        <taxon>Neoptera</taxon>
        <taxon>Endopterygota</taxon>
        <taxon>Hymenoptera</taxon>
        <taxon>Apocrita</taxon>
        <taxon>Aculeata</taxon>
        <taxon>Formicoidea</taxon>
        <taxon>Formicidae</taxon>
        <taxon>Myrmicinae</taxon>
        <taxon>Temnothorax</taxon>
    </lineage>
</organism>
<protein>
    <submittedName>
        <fullName evidence="2">Uncharacterized protein</fullName>
    </submittedName>
</protein>
<keyword evidence="1" id="KW-0812">Transmembrane</keyword>
<dbReference type="EMBL" id="QBLH01002385">
    <property type="protein sequence ID" value="TGZ48607.1"/>
    <property type="molecule type" value="Genomic_DNA"/>
</dbReference>
<feature type="transmembrane region" description="Helical" evidence="1">
    <location>
        <begin position="37"/>
        <end position="59"/>
    </location>
</feature>
<keyword evidence="3" id="KW-1185">Reference proteome</keyword>
<reference evidence="2 3" key="1">
    <citation type="journal article" date="2019" name="Philos. Trans. R. Soc. Lond., B, Biol. Sci.">
        <title>Ant behaviour and brain gene expression of defending hosts depend on the ecological success of the intruding social parasite.</title>
        <authorList>
            <person name="Kaur R."/>
            <person name="Stoldt M."/>
            <person name="Jongepier E."/>
            <person name="Feldmeyer B."/>
            <person name="Menzel F."/>
            <person name="Bornberg-Bauer E."/>
            <person name="Foitzik S."/>
        </authorList>
    </citation>
    <scope>NUCLEOTIDE SEQUENCE [LARGE SCALE GENOMIC DNA]</scope>
    <source>
        <tissue evidence="2">Whole body</tissue>
    </source>
</reference>
<keyword evidence="1" id="KW-0472">Membrane</keyword>
<dbReference type="AlphaFoldDB" id="A0A4S2KL57"/>
<feature type="transmembrane region" description="Helical" evidence="1">
    <location>
        <begin position="7"/>
        <end position="31"/>
    </location>
</feature>
<feature type="non-terminal residue" evidence="2">
    <location>
        <position position="100"/>
    </location>
</feature>
<evidence type="ECO:0000313" key="3">
    <source>
        <dbReference type="Proteomes" id="UP000310200"/>
    </source>
</evidence>
<comment type="caution">
    <text evidence="2">The sequence shown here is derived from an EMBL/GenBank/DDBJ whole genome shotgun (WGS) entry which is preliminary data.</text>
</comment>
<accession>A0A4S2KL57</accession>
<proteinExistence type="predicted"/>
<gene>
    <name evidence="2" type="ORF">DBV15_10767</name>
</gene>
<keyword evidence="1" id="KW-1133">Transmembrane helix</keyword>
<evidence type="ECO:0000256" key="1">
    <source>
        <dbReference type="SAM" id="Phobius"/>
    </source>
</evidence>
<sequence length="100" mass="11693">MVTFKELFGNVASCALMSHFSSSYGLLSTFIFTNCPLFLPTLLLTLCFLSLIIIIKYLFDKKKMSQYSLINEVDTYIDTFVINFTFYNWRPEKQHCHIVL</sequence>
<evidence type="ECO:0000313" key="2">
    <source>
        <dbReference type="EMBL" id="TGZ48607.1"/>
    </source>
</evidence>
<name>A0A4S2KL57_9HYME</name>